<dbReference type="PANTHER" id="PTHR30055:SF148">
    <property type="entry name" value="TETR-FAMILY TRANSCRIPTIONAL REGULATOR"/>
    <property type="match status" value="1"/>
</dbReference>
<dbReference type="PANTHER" id="PTHR30055">
    <property type="entry name" value="HTH-TYPE TRANSCRIPTIONAL REGULATOR RUTR"/>
    <property type="match status" value="1"/>
</dbReference>
<reference evidence="6" key="1">
    <citation type="journal article" date="2010" name="PLoS Genet.">
        <title>The genome of a pathogenic rhodococcus: cooptive virulence underpinned by key gene acquisitions.</title>
        <authorList>
            <person name="Letek M."/>
            <person name="Gonzalez P."/>
            <person name="Macarthur I."/>
            <person name="Rodriguez H."/>
            <person name="Freeman T.C."/>
            <person name="Valero-Rello A."/>
            <person name="Blanco M."/>
            <person name="Buckley T."/>
            <person name="Cherevach I."/>
            <person name="Fahey R."/>
            <person name="Hapeshi A."/>
            <person name="Holdstock J."/>
            <person name="Leadon D."/>
            <person name="Navas J."/>
            <person name="Ocampo A."/>
            <person name="Quail M.A."/>
            <person name="Sanders M."/>
            <person name="Scortti M.M."/>
            <person name="Prescott J.F."/>
            <person name="Fogarty U."/>
            <person name="Meijer W.G."/>
            <person name="Parkhill J."/>
            <person name="Bentley S.D."/>
            <person name="Vazquez-Boland J.A."/>
        </authorList>
    </citation>
    <scope>NUCLEOTIDE SEQUENCE [LARGE SCALE GENOMIC DNA]</scope>
    <source>
        <strain evidence="6 7">103S</strain>
    </source>
</reference>
<evidence type="ECO:0000256" key="2">
    <source>
        <dbReference type="ARBA" id="ARBA00023125"/>
    </source>
</evidence>
<dbReference type="Pfam" id="PF16859">
    <property type="entry name" value="TetR_C_11"/>
    <property type="match status" value="1"/>
</dbReference>
<dbReference type="InterPro" id="IPR050109">
    <property type="entry name" value="HTH-type_TetR-like_transc_reg"/>
</dbReference>
<dbReference type="PROSITE" id="PS50977">
    <property type="entry name" value="HTH_TETR_2"/>
    <property type="match status" value="1"/>
</dbReference>
<evidence type="ECO:0000259" key="5">
    <source>
        <dbReference type="PROSITE" id="PS50977"/>
    </source>
</evidence>
<dbReference type="InterPro" id="IPR036271">
    <property type="entry name" value="Tet_transcr_reg_TetR-rel_C_sf"/>
</dbReference>
<keyword evidence="3" id="KW-0804">Transcription</keyword>
<protein>
    <submittedName>
        <fullName evidence="6">TetR family transcriptional regulator</fullName>
    </submittedName>
</protein>
<evidence type="ECO:0000256" key="4">
    <source>
        <dbReference type="PROSITE-ProRule" id="PRU00335"/>
    </source>
</evidence>
<evidence type="ECO:0000256" key="1">
    <source>
        <dbReference type="ARBA" id="ARBA00023015"/>
    </source>
</evidence>
<dbReference type="InterPro" id="IPR001647">
    <property type="entry name" value="HTH_TetR"/>
</dbReference>
<accession>A0A3S5YDA8</accession>
<dbReference type="Gene3D" id="1.10.357.10">
    <property type="entry name" value="Tetracycline Repressor, domain 2"/>
    <property type="match status" value="1"/>
</dbReference>
<evidence type="ECO:0000313" key="7">
    <source>
        <dbReference type="Proteomes" id="UP000006892"/>
    </source>
</evidence>
<dbReference type="InterPro" id="IPR011075">
    <property type="entry name" value="TetR_C"/>
</dbReference>
<name>A0A3S5YDA8_RHOH1</name>
<evidence type="ECO:0000256" key="3">
    <source>
        <dbReference type="ARBA" id="ARBA00023163"/>
    </source>
</evidence>
<dbReference type="SUPFAM" id="SSF48498">
    <property type="entry name" value="Tetracyclin repressor-like, C-terminal domain"/>
    <property type="match status" value="1"/>
</dbReference>
<gene>
    <name evidence="6" type="ordered locus">REQ_45110</name>
</gene>
<dbReference type="InterPro" id="IPR009057">
    <property type="entry name" value="Homeodomain-like_sf"/>
</dbReference>
<dbReference type="KEGG" id="req:REQ_45110"/>
<dbReference type="Proteomes" id="UP001154400">
    <property type="component" value="Chromosome"/>
</dbReference>
<dbReference type="Pfam" id="PF00440">
    <property type="entry name" value="TetR_N"/>
    <property type="match status" value="1"/>
</dbReference>
<sequence>MTQDGPGRGRRRDPVRHRAVLDAAAQVLVEDGYEALTFAAVARRAGVGRPLLYQWWGTKGALVQEVLFRREPVSARAVTPGASFEETFTAMVHDMVSLQLLPEYRRGMPGLIADMVADPALQDQAERRFIGPVRARYVEVFDRAARSGEIGPNVDGALVLDTLRGALTTLTSARADWEADDFVDYLVRLVLDGIRTG</sequence>
<proteinExistence type="predicted"/>
<dbReference type="AlphaFoldDB" id="A0A3S5YDA8"/>
<dbReference type="PRINTS" id="PR00455">
    <property type="entry name" value="HTHTETR"/>
</dbReference>
<dbReference type="SUPFAM" id="SSF46689">
    <property type="entry name" value="Homeodomain-like"/>
    <property type="match status" value="1"/>
</dbReference>
<keyword evidence="2 4" id="KW-0238">DNA-binding</keyword>
<dbReference type="GO" id="GO:0000976">
    <property type="term" value="F:transcription cis-regulatory region binding"/>
    <property type="evidence" value="ECO:0007669"/>
    <property type="project" value="TreeGrafter"/>
</dbReference>
<dbReference type="RefSeq" id="WP_013417533.1">
    <property type="nucleotide sequence ID" value="NC_014659.1"/>
</dbReference>
<evidence type="ECO:0000313" key="6">
    <source>
        <dbReference type="EMBL" id="CBH50470.1"/>
    </source>
</evidence>
<organism evidence="6">
    <name type="scientific">Rhodococcus hoagii (strain 103S)</name>
    <name type="common">Rhodococcus equi</name>
    <dbReference type="NCBI Taxonomy" id="685727"/>
    <lineage>
        <taxon>Bacteria</taxon>
        <taxon>Bacillati</taxon>
        <taxon>Actinomycetota</taxon>
        <taxon>Actinomycetes</taxon>
        <taxon>Mycobacteriales</taxon>
        <taxon>Nocardiaceae</taxon>
        <taxon>Prescottella</taxon>
    </lineage>
</organism>
<dbReference type="GO" id="GO:0003700">
    <property type="term" value="F:DNA-binding transcription factor activity"/>
    <property type="evidence" value="ECO:0007669"/>
    <property type="project" value="TreeGrafter"/>
</dbReference>
<dbReference type="EMBL" id="FN563149">
    <property type="protein sequence ID" value="CBH50470.1"/>
    <property type="molecule type" value="Genomic_DNA"/>
</dbReference>
<dbReference type="Gene3D" id="1.10.10.60">
    <property type="entry name" value="Homeodomain-like"/>
    <property type="match status" value="1"/>
</dbReference>
<feature type="DNA-binding region" description="H-T-H motif" evidence="4">
    <location>
        <begin position="37"/>
        <end position="56"/>
    </location>
</feature>
<keyword evidence="1" id="KW-0805">Transcription regulation</keyword>
<feature type="domain" description="HTH tetR-type" evidence="5">
    <location>
        <begin position="14"/>
        <end position="74"/>
    </location>
</feature>